<protein>
    <submittedName>
        <fullName evidence="2">Hemin-degrading factor</fullName>
    </submittedName>
</protein>
<evidence type="ECO:0000259" key="1">
    <source>
        <dbReference type="Pfam" id="PF05171"/>
    </source>
</evidence>
<dbReference type="AlphaFoldDB" id="A0A243WGY8"/>
<sequence length="348" mass="38539">MAITDLPSTATSLAERWTQFKLDNPKTRIRDAARQLGSSEAELLATQCTGQPDAPVVRLTDDFAALLAEVPTLGRVMALTRNDSVVHERKGPYQKVSIKGAMGLVLGDDIDLRLFMSHWQFGFAVDENGRRSLQFFAADGEAVHKIYLTEDSNAAAHDALVSRYRAAEQSGDLAMQPTPTSAPETPDADIDVAGFREGWRALQDTHDFFGLLRQFGVSRTQALRLGPPELVQRLDNDAIVRGLEAAAASELNIMLFVASRGCIQIHTGPVRRLVATGPWFNVLDPDFNLHLKLEDIAETWLVKKPTTEGLVHSIELYDVQGRNLLLFFGKRKPGIPEQEAWRELVSQL</sequence>
<dbReference type="SUPFAM" id="SSF144064">
    <property type="entry name" value="Heme iron utilization protein-like"/>
    <property type="match status" value="1"/>
</dbReference>
<dbReference type="RefSeq" id="WP_086593583.1">
    <property type="nucleotide sequence ID" value="NZ_MTSE01000003.1"/>
</dbReference>
<accession>A0A243WGY8</accession>
<dbReference type="EMBL" id="MTSE01000003">
    <property type="protein sequence ID" value="OUJ74777.1"/>
    <property type="molecule type" value="Genomic_DNA"/>
</dbReference>
<feature type="domain" description="Haemin-degrading HemS/ChuX" evidence="1">
    <location>
        <begin position="216"/>
        <end position="348"/>
    </location>
</feature>
<proteinExistence type="predicted"/>
<dbReference type="CDD" id="cd16831">
    <property type="entry name" value="HemS-like_C"/>
    <property type="match status" value="1"/>
</dbReference>
<evidence type="ECO:0000313" key="2">
    <source>
        <dbReference type="EMBL" id="OUJ74777.1"/>
    </source>
</evidence>
<dbReference type="Gene3D" id="3.40.1570.10">
    <property type="entry name" value="HemS/ChuS/ChuX like domains"/>
    <property type="match status" value="2"/>
</dbReference>
<dbReference type="Pfam" id="PF05171">
    <property type="entry name" value="HemS"/>
    <property type="match status" value="2"/>
</dbReference>
<dbReference type="GO" id="GO:0006826">
    <property type="term" value="P:iron ion transport"/>
    <property type="evidence" value="ECO:0007669"/>
    <property type="project" value="InterPro"/>
</dbReference>
<dbReference type="InterPro" id="IPR007845">
    <property type="entry name" value="HemS/ChuX_dom"/>
</dbReference>
<dbReference type="InterPro" id="IPR053733">
    <property type="entry name" value="Heme_Transport_Util_sf"/>
</dbReference>
<comment type="caution">
    <text evidence="2">The sequence shown here is derived from an EMBL/GenBank/DDBJ whole genome shotgun (WGS) entry which is preliminary data.</text>
</comment>
<dbReference type="CDD" id="cd16830">
    <property type="entry name" value="HemS-like_N"/>
    <property type="match status" value="1"/>
</dbReference>
<reference evidence="2 3" key="1">
    <citation type="submission" date="2017-01" db="EMBL/GenBank/DDBJ databases">
        <title>A new Hymenobacter.</title>
        <authorList>
            <person name="Liang Y."/>
            <person name="Feng F."/>
        </authorList>
    </citation>
    <scope>NUCLEOTIDE SEQUENCE [LARGE SCALE GENOMIC DNA]</scope>
    <source>
        <strain evidence="2">MIMBbqt21</strain>
    </source>
</reference>
<dbReference type="OrthoDB" id="316630at2"/>
<organism evidence="2 3">
    <name type="scientific">Hymenobacter crusticola</name>
    <dbReference type="NCBI Taxonomy" id="1770526"/>
    <lineage>
        <taxon>Bacteria</taxon>
        <taxon>Pseudomonadati</taxon>
        <taxon>Bacteroidota</taxon>
        <taxon>Cytophagia</taxon>
        <taxon>Cytophagales</taxon>
        <taxon>Hymenobacteraceae</taxon>
        <taxon>Hymenobacter</taxon>
    </lineage>
</organism>
<dbReference type="Proteomes" id="UP000194873">
    <property type="component" value="Unassembled WGS sequence"/>
</dbReference>
<keyword evidence="3" id="KW-1185">Reference proteome</keyword>
<evidence type="ECO:0000313" key="3">
    <source>
        <dbReference type="Proteomes" id="UP000194873"/>
    </source>
</evidence>
<name>A0A243WGY8_9BACT</name>
<feature type="domain" description="Haemin-degrading HemS/ChuX" evidence="1">
    <location>
        <begin position="39"/>
        <end position="164"/>
    </location>
</feature>
<gene>
    <name evidence="2" type="ORF">BXP70_08445</name>
</gene>